<evidence type="ECO:0008006" key="4">
    <source>
        <dbReference type="Google" id="ProtNLM"/>
    </source>
</evidence>
<dbReference type="AlphaFoldDB" id="A0A017THI4"/>
<name>A0A017THI4_9BACT</name>
<dbReference type="InterPro" id="IPR021927">
    <property type="entry name" value="DUF3540"/>
</dbReference>
<accession>A0A017THI4</accession>
<dbReference type="EMBL" id="ASRX01000005">
    <property type="protein sequence ID" value="EYF08300.1"/>
    <property type="molecule type" value="Genomic_DNA"/>
</dbReference>
<dbReference type="STRING" id="1192034.CAP_6061"/>
<dbReference type="RefSeq" id="WP_044236282.1">
    <property type="nucleotide sequence ID" value="NZ_ASRX01000005.1"/>
</dbReference>
<sequence>MANAARRLDPLTDQPDAAAHPGEHLGPARVLDVTPDGVITVELLALEDDDAPPSAPVIAAAAPIAPTSTAAPRPVRARMAMAFLYEPVAGDVLLVIGRGRHHYAIGVLSGTGKASLAFPGDVELRAEGGTLRLAGDRGVAIAGPALDVAVDRLGILAGDVVSKCTSLYQRVSALLSVRAGQSHTLVDDTAFTRAKSATLHTEETVTVNGKQIHLG</sequence>
<dbReference type="Pfam" id="PF12059">
    <property type="entry name" value="DUF3540"/>
    <property type="match status" value="2"/>
</dbReference>
<reference evidence="2 3" key="1">
    <citation type="submission" date="2013-05" db="EMBL/GenBank/DDBJ databases">
        <title>Genome assembly of Chondromyces apiculatus DSM 436.</title>
        <authorList>
            <person name="Sharma G."/>
            <person name="Khatri I."/>
            <person name="Kaur C."/>
            <person name="Mayilraj S."/>
            <person name="Subramanian S."/>
        </authorList>
    </citation>
    <scope>NUCLEOTIDE SEQUENCE [LARGE SCALE GENOMIC DNA]</scope>
    <source>
        <strain evidence="2 3">DSM 436</strain>
    </source>
</reference>
<feature type="region of interest" description="Disordered" evidence="1">
    <location>
        <begin position="1"/>
        <end position="29"/>
    </location>
</feature>
<comment type="caution">
    <text evidence="2">The sequence shown here is derived from an EMBL/GenBank/DDBJ whole genome shotgun (WGS) entry which is preliminary data.</text>
</comment>
<feature type="compositionally biased region" description="Basic and acidic residues" evidence="1">
    <location>
        <begin position="1"/>
        <end position="10"/>
    </location>
</feature>
<evidence type="ECO:0000256" key="1">
    <source>
        <dbReference type="SAM" id="MobiDB-lite"/>
    </source>
</evidence>
<protein>
    <recommendedName>
        <fullName evidence="4">DUF3540 domain-containing protein</fullName>
    </recommendedName>
</protein>
<keyword evidence="3" id="KW-1185">Reference proteome</keyword>
<dbReference type="Proteomes" id="UP000019678">
    <property type="component" value="Unassembled WGS sequence"/>
</dbReference>
<proteinExistence type="predicted"/>
<organism evidence="2 3">
    <name type="scientific">Chondromyces apiculatus DSM 436</name>
    <dbReference type="NCBI Taxonomy" id="1192034"/>
    <lineage>
        <taxon>Bacteria</taxon>
        <taxon>Pseudomonadati</taxon>
        <taxon>Myxococcota</taxon>
        <taxon>Polyangia</taxon>
        <taxon>Polyangiales</taxon>
        <taxon>Polyangiaceae</taxon>
        <taxon>Chondromyces</taxon>
    </lineage>
</organism>
<evidence type="ECO:0000313" key="3">
    <source>
        <dbReference type="Proteomes" id="UP000019678"/>
    </source>
</evidence>
<evidence type="ECO:0000313" key="2">
    <source>
        <dbReference type="EMBL" id="EYF08300.1"/>
    </source>
</evidence>
<gene>
    <name evidence="2" type="ORF">CAP_6061</name>
</gene>